<protein>
    <submittedName>
        <fullName evidence="4">Gluconolactonase</fullName>
    </submittedName>
</protein>
<dbReference type="OrthoDB" id="423498at2759"/>
<feature type="domain" description="SMP-30/Gluconolactonase/LRE-like region" evidence="3">
    <location>
        <begin position="232"/>
        <end position="409"/>
    </location>
</feature>
<keyword evidence="2" id="KW-0812">Transmembrane</keyword>
<dbReference type="PANTHER" id="PTHR47064:SF2">
    <property type="entry name" value="SMP-30_GLUCONOLACTONASE_LRE-LIKE REGION DOMAIN-CONTAINING PROTEIN-RELATED"/>
    <property type="match status" value="1"/>
</dbReference>
<dbReference type="Proteomes" id="UP000567885">
    <property type="component" value="Unassembled WGS sequence"/>
</dbReference>
<organism evidence="4 5">
    <name type="scientific">Fusarium heterosporum</name>
    <dbReference type="NCBI Taxonomy" id="42747"/>
    <lineage>
        <taxon>Eukaryota</taxon>
        <taxon>Fungi</taxon>
        <taxon>Dikarya</taxon>
        <taxon>Ascomycota</taxon>
        <taxon>Pezizomycotina</taxon>
        <taxon>Sordariomycetes</taxon>
        <taxon>Hypocreomycetidae</taxon>
        <taxon>Hypocreales</taxon>
        <taxon>Nectriaceae</taxon>
        <taxon>Fusarium</taxon>
        <taxon>Fusarium heterosporum species complex</taxon>
    </lineage>
</organism>
<evidence type="ECO:0000256" key="1">
    <source>
        <dbReference type="SAM" id="MobiDB-lite"/>
    </source>
</evidence>
<comment type="caution">
    <text evidence="4">The sequence shown here is derived from an EMBL/GenBank/DDBJ whole genome shotgun (WGS) entry which is preliminary data.</text>
</comment>
<dbReference type="InterPro" id="IPR052988">
    <property type="entry name" value="Oryzine_lactonohydrolase"/>
</dbReference>
<feature type="transmembrane region" description="Helical" evidence="2">
    <location>
        <begin position="28"/>
        <end position="48"/>
    </location>
</feature>
<dbReference type="Gene3D" id="2.120.10.30">
    <property type="entry name" value="TolB, C-terminal domain"/>
    <property type="match status" value="1"/>
</dbReference>
<proteinExistence type="predicted"/>
<evidence type="ECO:0000313" key="5">
    <source>
        <dbReference type="Proteomes" id="UP000567885"/>
    </source>
</evidence>
<gene>
    <name evidence="4" type="ORF">FHETE_4641</name>
</gene>
<dbReference type="PANTHER" id="PTHR47064">
    <property type="entry name" value="PUTATIVE (AFU_ORTHOLOGUE AFUA_1G08990)-RELATED"/>
    <property type="match status" value="1"/>
</dbReference>
<sequence>MKSQDSPKQHKSQDGRQKETKSSTWNTIVLAVGVLVIGVSIPVILRLLDKTQAKTVISDPNKLPPTAQIIDQKSFNVLNRVPPSSQANATTEFLWPGVTHESLTKRPFHVYDPEFLDIIGRNPTLTLIATSDTDPIFHEAVVWSPSTSDVFFAQNAGDPAAGTGFKKSSVIQRISLSDAEAVKNGNHTHEQVEVKIVDSTPQVINPNGGTNYKGQMIFAGEGQGDNIPSALYLMNPKSPYNTTVLVDNYFGRQFNSINDVSVNPRNGDIYFTDTMYGYWQYFRPEPGLQNQVYRLSPQTGALTVVADGFVAPNGITFSPDGHHAYVTDTGISNGLFGMNLTGPASIYRFDVQKDGTWEKRKTFAYVAARLPDGNVYAGCGDGVHIWNPSGRLIGKIYTGIKAANFQFAGKGRMIIMGRTKLFYATLAALGAPLT</sequence>
<reference evidence="4 5" key="1">
    <citation type="submission" date="2020-05" db="EMBL/GenBank/DDBJ databases">
        <title>Identification and distribution of gene clusters putatively required for synthesis of sphingolipid metabolism inhibitors in phylogenetically diverse species of the filamentous fungus Fusarium.</title>
        <authorList>
            <person name="Kim H.-S."/>
            <person name="Busman M."/>
            <person name="Brown D.W."/>
            <person name="Divon H."/>
            <person name="Uhlig S."/>
            <person name="Proctor R.H."/>
        </authorList>
    </citation>
    <scope>NUCLEOTIDE SEQUENCE [LARGE SCALE GENOMIC DNA]</scope>
    <source>
        <strain evidence="4 5">NRRL 20693</strain>
    </source>
</reference>
<dbReference type="InterPro" id="IPR011042">
    <property type="entry name" value="6-blade_b-propeller_TolB-like"/>
</dbReference>
<name>A0A8H5TI60_FUSHE</name>
<dbReference type="SUPFAM" id="SSF63829">
    <property type="entry name" value="Calcium-dependent phosphotriesterase"/>
    <property type="match status" value="1"/>
</dbReference>
<keyword evidence="2" id="KW-0472">Membrane</keyword>
<dbReference type="AlphaFoldDB" id="A0A8H5TI60"/>
<keyword evidence="2" id="KW-1133">Transmembrane helix</keyword>
<accession>A0A8H5TI60</accession>
<dbReference type="InterPro" id="IPR013658">
    <property type="entry name" value="SGL"/>
</dbReference>
<keyword evidence="5" id="KW-1185">Reference proteome</keyword>
<evidence type="ECO:0000259" key="3">
    <source>
        <dbReference type="Pfam" id="PF08450"/>
    </source>
</evidence>
<dbReference type="EMBL" id="JAAGWQ010000079">
    <property type="protein sequence ID" value="KAF5669958.1"/>
    <property type="molecule type" value="Genomic_DNA"/>
</dbReference>
<dbReference type="Pfam" id="PF08450">
    <property type="entry name" value="SGL"/>
    <property type="match status" value="1"/>
</dbReference>
<evidence type="ECO:0000256" key="2">
    <source>
        <dbReference type="SAM" id="Phobius"/>
    </source>
</evidence>
<evidence type="ECO:0000313" key="4">
    <source>
        <dbReference type="EMBL" id="KAF5669958.1"/>
    </source>
</evidence>
<feature type="region of interest" description="Disordered" evidence="1">
    <location>
        <begin position="1"/>
        <end position="20"/>
    </location>
</feature>